<evidence type="ECO:0000313" key="3">
    <source>
        <dbReference type="Proteomes" id="UP000183275"/>
    </source>
</evidence>
<feature type="transmembrane region" description="Helical" evidence="1">
    <location>
        <begin position="78"/>
        <end position="99"/>
    </location>
</feature>
<sequence>MIGSNVVVAGCALALSVAVGLVAHESAHAATLRLARVDYSVSYFPGRSDGVVAALTTRPWAAVHPRPTGREPPWTLRLAALAPALLAVPVFGLALAGLVTSDAPVVAAAAIGWLACSLPSPQDFSVAFHAQQLLERKRARTRDSNAAAPSRAD</sequence>
<keyword evidence="1" id="KW-0472">Membrane</keyword>
<dbReference type="eggNOG" id="arCOG10744">
    <property type="taxonomic scope" value="Archaea"/>
</dbReference>
<keyword evidence="1" id="KW-0812">Transmembrane</keyword>
<dbReference type="EMBL" id="FOIS01000001">
    <property type="protein sequence ID" value="SEV86669.1"/>
    <property type="molecule type" value="Genomic_DNA"/>
</dbReference>
<evidence type="ECO:0000256" key="1">
    <source>
        <dbReference type="SAM" id="Phobius"/>
    </source>
</evidence>
<keyword evidence="3" id="KW-1185">Reference proteome</keyword>
<keyword evidence="1" id="KW-1133">Transmembrane helix</keyword>
<dbReference type="Proteomes" id="UP000183275">
    <property type="component" value="Unassembled WGS sequence"/>
</dbReference>
<dbReference type="RefSeq" id="WP_049990786.1">
    <property type="nucleotide sequence ID" value="NZ_FOIS01000001.1"/>
</dbReference>
<evidence type="ECO:0008006" key="4">
    <source>
        <dbReference type="Google" id="ProtNLM"/>
    </source>
</evidence>
<accession>A0A1I0MEH9</accession>
<evidence type="ECO:0000313" key="2">
    <source>
        <dbReference type="EMBL" id="SEV86669.1"/>
    </source>
</evidence>
<name>A0A1I0MEH9_9EURY</name>
<dbReference type="OrthoDB" id="204561at2157"/>
<organism evidence="2 3">
    <name type="scientific">Natrinema salifodinae</name>
    <dbReference type="NCBI Taxonomy" id="1202768"/>
    <lineage>
        <taxon>Archaea</taxon>
        <taxon>Methanobacteriati</taxon>
        <taxon>Methanobacteriota</taxon>
        <taxon>Stenosarchaea group</taxon>
        <taxon>Halobacteria</taxon>
        <taxon>Halobacteriales</taxon>
        <taxon>Natrialbaceae</taxon>
        <taxon>Natrinema</taxon>
    </lineage>
</organism>
<proteinExistence type="predicted"/>
<dbReference type="AlphaFoldDB" id="A0A1I0MEH9"/>
<reference evidence="3" key="1">
    <citation type="submission" date="2016-10" db="EMBL/GenBank/DDBJ databases">
        <authorList>
            <person name="Varghese N."/>
        </authorList>
    </citation>
    <scope>NUCLEOTIDE SEQUENCE [LARGE SCALE GENOMIC DNA]</scope>
    <source>
        <strain evidence="3">CGMCC 1.12284</strain>
    </source>
</reference>
<gene>
    <name evidence="2" type="ORF">SAMN05216285_0861</name>
</gene>
<protein>
    <recommendedName>
        <fullName evidence="4">Zincin peptidase</fullName>
    </recommendedName>
</protein>